<evidence type="ECO:0000256" key="6">
    <source>
        <dbReference type="ARBA" id="ARBA00022723"/>
    </source>
</evidence>
<dbReference type="SMART" id="SM00562">
    <property type="entry name" value="NDK"/>
    <property type="match status" value="1"/>
</dbReference>
<dbReference type="InterPro" id="IPR001564">
    <property type="entry name" value="Nucleoside_diP_kinase"/>
</dbReference>
<keyword evidence="6" id="KW-0479">Metal-binding</keyword>
<feature type="domain" description="Nucleoside diphosphate kinase-like" evidence="15">
    <location>
        <begin position="1"/>
        <end position="132"/>
    </location>
</feature>
<dbReference type="PROSITE" id="PS00469">
    <property type="entry name" value="NDPK"/>
    <property type="match status" value="1"/>
</dbReference>
<dbReference type="EC" id="2.7.4.6" evidence="3 14"/>
<dbReference type="PRINTS" id="PR01243">
    <property type="entry name" value="NUCDPKINASE"/>
</dbReference>
<dbReference type="GO" id="GO:0004550">
    <property type="term" value="F:nucleoside diphosphate kinase activity"/>
    <property type="evidence" value="ECO:0007669"/>
    <property type="project" value="UniProtKB-EC"/>
</dbReference>
<evidence type="ECO:0000256" key="4">
    <source>
        <dbReference type="ARBA" id="ARBA00017632"/>
    </source>
</evidence>
<dbReference type="GO" id="GO:0006183">
    <property type="term" value="P:GTP biosynthetic process"/>
    <property type="evidence" value="ECO:0007669"/>
    <property type="project" value="InterPro"/>
</dbReference>
<keyword evidence="11" id="KW-0546">Nucleotide metabolism</keyword>
<keyword evidence="17" id="KW-1185">Reference proteome</keyword>
<dbReference type="FunFam" id="3.30.70.141:FF:000003">
    <property type="entry name" value="Nucleoside diphosphate kinase"/>
    <property type="match status" value="1"/>
</dbReference>
<dbReference type="GO" id="GO:0006228">
    <property type="term" value="P:UTP biosynthetic process"/>
    <property type="evidence" value="ECO:0007669"/>
    <property type="project" value="InterPro"/>
</dbReference>
<dbReference type="Proteomes" id="UP000664218">
    <property type="component" value="Unassembled WGS sequence"/>
</dbReference>
<dbReference type="SUPFAM" id="SSF54919">
    <property type="entry name" value="Nucleoside diphosphate kinase, NDK"/>
    <property type="match status" value="1"/>
</dbReference>
<evidence type="ECO:0000256" key="5">
    <source>
        <dbReference type="ARBA" id="ARBA00022679"/>
    </source>
</evidence>
<dbReference type="GO" id="GO:0046872">
    <property type="term" value="F:metal ion binding"/>
    <property type="evidence" value="ECO:0007669"/>
    <property type="project" value="UniProtKB-KW"/>
</dbReference>
<evidence type="ECO:0000256" key="12">
    <source>
        <dbReference type="PROSITE-ProRule" id="PRU00706"/>
    </source>
</evidence>
<accession>A0A939KM24</accession>
<comment type="similarity">
    <text evidence="2 12 13">Belongs to the NDK family.</text>
</comment>
<dbReference type="CDD" id="cd04413">
    <property type="entry name" value="NDPk_I"/>
    <property type="match status" value="1"/>
</dbReference>
<comment type="cofactor">
    <cofactor evidence="1">
        <name>Mg(2+)</name>
        <dbReference type="ChEBI" id="CHEBI:18420"/>
    </cofactor>
</comment>
<dbReference type="GO" id="GO:0006241">
    <property type="term" value="P:CTP biosynthetic process"/>
    <property type="evidence" value="ECO:0007669"/>
    <property type="project" value="InterPro"/>
</dbReference>
<sequence length="132" mass="15166">MEKTLILIKPDAVERKLIGKIISLYEERELKVIAMRMLRADQERVMRHYEEHIGRSYFDNLMNYITRSPLVALVLEGENAIALVREINGKTDPAEAAEGTIRRLYGQTKTFNTVHASDSKESAAREIAIWFS</sequence>
<keyword evidence="8 14" id="KW-0418">Kinase</keyword>
<dbReference type="AlphaFoldDB" id="A0A939KM24"/>
<gene>
    <name evidence="16" type="primary">ndk</name>
    <name evidence="16" type="ORF">J3A84_14530</name>
</gene>
<reference evidence="16" key="1">
    <citation type="submission" date="2021-03" db="EMBL/GenBank/DDBJ databases">
        <title>Proteiniclasticum marinus sp. nov., isolated from tidal flat sediment.</title>
        <authorList>
            <person name="Namirimu T."/>
            <person name="Yang J.-A."/>
            <person name="Yang S.-H."/>
            <person name="Kim Y.-J."/>
            <person name="Kwon K.K."/>
        </authorList>
    </citation>
    <scope>NUCLEOTIDE SEQUENCE</scope>
    <source>
        <strain evidence="16">SCR006</strain>
    </source>
</reference>
<dbReference type="InterPro" id="IPR034907">
    <property type="entry name" value="NDK-like_dom"/>
</dbReference>
<keyword evidence="5 14" id="KW-0808">Transferase</keyword>
<dbReference type="PROSITE" id="PS51374">
    <property type="entry name" value="NDPK_LIKE"/>
    <property type="match status" value="1"/>
</dbReference>
<evidence type="ECO:0000256" key="3">
    <source>
        <dbReference type="ARBA" id="ARBA00012966"/>
    </source>
</evidence>
<evidence type="ECO:0000256" key="13">
    <source>
        <dbReference type="RuleBase" id="RU004011"/>
    </source>
</evidence>
<comment type="caution">
    <text evidence="12">Lacks conserved residue(s) required for the propagation of feature annotation.</text>
</comment>
<proteinExistence type="inferred from homology"/>
<dbReference type="NCBIfam" id="NF001908">
    <property type="entry name" value="PRK00668.1"/>
    <property type="match status" value="1"/>
</dbReference>
<comment type="catalytic activity">
    <reaction evidence="14">
        <text>a 2'-deoxyribonucleoside 5'-diphosphate + ATP = a 2'-deoxyribonucleoside 5'-triphosphate + ADP</text>
        <dbReference type="Rhea" id="RHEA:44640"/>
        <dbReference type="ChEBI" id="CHEBI:30616"/>
        <dbReference type="ChEBI" id="CHEBI:61560"/>
        <dbReference type="ChEBI" id="CHEBI:73316"/>
        <dbReference type="ChEBI" id="CHEBI:456216"/>
        <dbReference type="EC" id="2.7.4.6"/>
    </reaction>
</comment>
<name>A0A939KM24_9CLOT</name>
<keyword evidence="7 14" id="KW-0547">Nucleotide-binding</keyword>
<evidence type="ECO:0000259" key="15">
    <source>
        <dbReference type="SMART" id="SM00562"/>
    </source>
</evidence>
<protein>
    <recommendedName>
        <fullName evidence="4 14">Nucleoside diphosphate kinase</fullName>
        <ecNumber evidence="3 14">2.7.4.6</ecNumber>
    </recommendedName>
</protein>
<evidence type="ECO:0000256" key="8">
    <source>
        <dbReference type="ARBA" id="ARBA00022777"/>
    </source>
</evidence>
<dbReference type="Pfam" id="PF00334">
    <property type="entry name" value="NDK"/>
    <property type="match status" value="1"/>
</dbReference>
<evidence type="ECO:0000313" key="17">
    <source>
        <dbReference type="Proteomes" id="UP000664218"/>
    </source>
</evidence>
<keyword evidence="9 14" id="KW-0067">ATP-binding</keyword>
<comment type="caution">
    <text evidence="16">The sequence shown here is derived from an EMBL/GenBank/DDBJ whole genome shotgun (WGS) entry which is preliminary data.</text>
</comment>
<evidence type="ECO:0000256" key="10">
    <source>
        <dbReference type="ARBA" id="ARBA00022842"/>
    </source>
</evidence>
<dbReference type="InterPro" id="IPR036850">
    <property type="entry name" value="NDK-like_dom_sf"/>
</dbReference>
<evidence type="ECO:0000256" key="1">
    <source>
        <dbReference type="ARBA" id="ARBA00001946"/>
    </source>
</evidence>
<evidence type="ECO:0000256" key="14">
    <source>
        <dbReference type="RuleBase" id="RU004013"/>
    </source>
</evidence>
<evidence type="ECO:0000256" key="2">
    <source>
        <dbReference type="ARBA" id="ARBA00008142"/>
    </source>
</evidence>
<evidence type="ECO:0000256" key="9">
    <source>
        <dbReference type="ARBA" id="ARBA00022840"/>
    </source>
</evidence>
<organism evidence="16 17">
    <name type="scientific">Proteiniclasticum aestuarii</name>
    <dbReference type="NCBI Taxonomy" id="2817862"/>
    <lineage>
        <taxon>Bacteria</taxon>
        <taxon>Bacillati</taxon>
        <taxon>Bacillota</taxon>
        <taxon>Clostridia</taxon>
        <taxon>Eubacteriales</taxon>
        <taxon>Clostridiaceae</taxon>
        <taxon>Proteiniclasticum</taxon>
    </lineage>
</organism>
<evidence type="ECO:0000313" key="16">
    <source>
        <dbReference type="EMBL" id="MBO1266250.1"/>
    </source>
</evidence>
<dbReference type="PANTHER" id="PTHR11349">
    <property type="entry name" value="NUCLEOSIDE DIPHOSPHATE KINASE"/>
    <property type="match status" value="1"/>
</dbReference>
<dbReference type="Gene3D" id="3.30.70.141">
    <property type="entry name" value="Nucleoside diphosphate kinase-like domain"/>
    <property type="match status" value="1"/>
</dbReference>
<dbReference type="GO" id="GO:0005524">
    <property type="term" value="F:ATP binding"/>
    <property type="evidence" value="ECO:0007669"/>
    <property type="project" value="UniProtKB-KW"/>
</dbReference>
<evidence type="ECO:0000256" key="11">
    <source>
        <dbReference type="ARBA" id="ARBA00023080"/>
    </source>
</evidence>
<evidence type="ECO:0000256" key="7">
    <source>
        <dbReference type="ARBA" id="ARBA00022741"/>
    </source>
</evidence>
<dbReference type="EMBL" id="JAFNJU010000015">
    <property type="protein sequence ID" value="MBO1266250.1"/>
    <property type="molecule type" value="Genomic_DNA"/>
</dbReference>
<keyword evidence="10" id="KW-0460">Magnesium</keyword>
<dbReference type="InterPro" id="IPR023005">
    <property type="entry name" value="Nucleoside_diP_kinase_AS"/>
</dbReference>
<dbReference type="RefSeq" id="WP_207600777.1">
    <property type="nucleotide sequence ID" value="NZ_JAFNJU010000015.1"/>
</dbReference>